<dbReference type="Proteomes" id="UP000254425">
    <property type="component" value="Chromosome"/>
</dbReference>
<dbReference type="AlphaFoldDB" id="A0A345XW72"/>
<reference evidence="1 2" key="1">
    <citation type="submission" date="2018-07" db="EMBL/GenBank/DDBJ databases">
        <title>Draft genome of the type strain Streptomyces armeniacus ATCC 15676.</title>
        <authorList>
            <person name="Labana P."/>
            <person name="Gosse J.T."/>
            <person name="Boddy C.N."/>
        </authorList>
    </citation>
    <scope>NUCLEOTIDE SEQUENCE [LARGE SCALE GENOMIC DNA]</scope>
    <source>
        <strain evidence="1 2">ATCC 15676</strain>
    </source>
</reference>
<keyword evidence="2" id="KW-1185">Reference proteome</keyword>
<evidence type="ECO:0000313" key="2">
    <source>
        <dbReference type="Proteomes" id="UP000254425"/>
    </source>
</evidence>
<organism evidence="1 2">
    <name type="scientific">Streptomyces armeniacus</name>
    <dbReference type="NCBI Taxonomy" id="83291"/>
    <lineage>
        <taxon>Bacteria</taxon>
        <taxon>Bacillati</taxon>
        <taxon>Actinomycetota</taxon>
        <taxon>Actinomycetes</taxon>
        <taxon>Kitasatosporales</taxon>
        <taxon>Streptomycetaceae</taxon>
        <taxon>Streptomyces</taxon>
    </lineage>
</organism>
<protein>
    <submittedName>
        <fullName evidence="1">Uncharacterized protein</fullName>
    </submittedName>
</protein>
<dbReference type="KEGG" id="sarm:DVA86_27950"/>
<evidence type="ECO:0000313" key="1">
    <source>
        <dbReference type="EMBL" id="AXK35888.1"/>
    </source>
</evidence>
<accession>A0A345XW72</accession>
<dbReference type="EMBL" id="CP031320">
    <property type="protein sequence ID" value="AXK35888.1"/>
    <property type="molecule type" value="Genomic_DNA"/>
</dbReference>
<dbReference type="RefSeq" id="WP_208882407.1">
    <property type="nucleotide sequence ID" value="NZ_CP031320.1"/>
</dbReference>
<sequence length="84" mass="9550">MSSFVAAIPGLIFLTLCYTALCAVSPFGNCRKCKGFGFHLKRGRLTGHLKPGRTCRRCHGDRIRIRTGRHLWNVARRIHRDGTR</sequence>
<name>A0A345XW72_9ACTN</name>
<proteinExistence type="predicted"/>
<gene>
    <name evidence="1" type="ORF">DVA86_27950</name>
</gene>